<accession>B0KQ60</accession>
<dbReference type="InterPro" id="IPR010920">
    <property type="entry name" value="LSM_dom_sf"/>
</dbReference>
<dbReference type="Gene3D" id="2.60.120.10">
    <property type="entry name" value="Jelly Rolls"/>
    <property type="match status" value="1"/>
</dbReference>
<dbReference type="InterPro" id="IPR023408">
    <property type="entry name" value="MscS_beta-dom_sf"/>
</dbReference>
<dbReference type="Gene3D" id="2.30.30.60">
    <property type="match status" value="1"/>
</dbReference>
<dbReference type="InterPro" id="IPR000595">
    <property type="entry name" value="cNMP-bd_dom"/>
</dbReference>
<comment type="similarity">
    <text evidence="5">Belongs to the MscS (TC 1.A.23) family.</text>
</comment>
<name>B0KQ60_PSEPG</name>
<dbReference type="AlphaFoldDB" id="B0KQ60"/>
<dbReference type="SUPFAM" id="SSF51206">
    <property type="entry name" value="cAMP-binding domain-like"/>
    <property type="match status" value="1"/>
</dbReference>
<dbReference type="CDD" id="cd00038">
    <property type="entry name" value="CAP_ED"/>
    <property type="match status" value="1"/>
</dbReference>
<dbReference type="eggNOG" id="COG0664">
    <property type="taxonomic scope" value="Bacteria"/>
</dbReference>
<comment type="subcellular location">
    <subcellularLocation>
        <location evidence="5">Cell inner membrane</location>
        <topology evidence="5">Multi-pass membrane protein</topology>
    </subcellularLocation>
    <subcellularLocation>
        <location evidence="1">Membrane</location>
    </subcellularLocation>
</comment>
<feature type="transmembrane region" description="Helical" evidence="5">
    <location>
        <begin position="35"/>
        <end position="57"/>
    </location>
</feature>
<protein>
    <recommendedName>
        <fullName evidence="5">Small-conductance mechanosensitive channel</fullName>
    </recommendedName>
</protein>
<feature type="transmembrane region" description="Helical" evidence="5">
    <location>
        <begin position="143"/>
        <end position="161"/>
    </location>
</feature>
<feature type="transmembrane region" description="Helical" evidence="5">
    <location>
        <begin position="111"/>
        <end position="131"/>
    </location>
</feature>
<keyword evidence="5" id="KW-0997">Cell inner membrane</keyword>
<evidence type="ECO:0000256" key="5">
    <source>
        <dbReference type="RuleBase" id="RU369025"/>
    </source>
</evidence>
<sequence length="508" mass="54999">MALVLLASSRAAIACPANLLYYYPQPSPHPETTMLAFIQSSPLLLGTALILLDLVLWQAIPMQRRAWRIGTRLVIFLLFSSVLVAAGMSPLQPPPWPDDVSRNLMATVLAIGWWLFGARTVTVVFGLLLVARGSHGGRLLQDVLGALIFLAAVVAAAGYVMQLPVKGLLATSGVMAIVIGLALQSTLADVFSGIVLNTTRPYQIGDSISIDGTEGKVLDIDWRATRLLTGSGSLAVIPNSVAAKARLLNHSRPADVHGVTISVVVPAKVRPKRVFDALEKALQGVSAILATPKPKVTVKASTLESVEYEASGFVADMGAKGDARNQLFDLAHRHLEASGVMWNVDLAVPPRSRQREVLDEVRVFRSLSDEERDALSQRMTAVEYLPDQVILGVGEHSDHLLVIGSGVVSASVRDGDKLLEAGRMGPGEVLGIEGIIDEDDSLAEFRTLTSCVLYRIDKEQVKSCLQQRGEVQTALSKLQRFRRQNRESLLLQKPALIKKGGFLSWLHK</sequence>
<dbReference type="InterPro" id="IPR014710">
    <property type="entry name" value="RmlC-like_jellyroll"/>
</dbReference>
<keyword evidence="5" id="KW-1003">Cell membrane</keyword>
<evidence type="ECO:0000256" key="2">
    <source>
        <dbReference type="ARBA" id="ARBA00022692"/>
    </source>
</evidence>
<feature type="transmembrane region" description="Helical" evidence="5">
    <location>
        <begin position="69"/>
        <end position="91"/>
    </location>
</feature>
<dbReference type="GO" id="GO:0008381">
    <property type="term" value="F:mechanosensitive monoatomic ion channel activity"/>
    <property type="evidence" value="ECO:0007669"/>
    <property type="project" value="InterPro"/>
</dbReference>
<keyword evidence="5" id="KW-0407">Ion channel</keyword>
<dbReference type="SMART" id="SM00100">
    <property type="entry name" value="cNMP"/>
    <property type="match status" value="1"/>
</dbReference>
<dbReference type="PANTHER" id="PTHR30221">
    <property type="entry name" value="SMALL-CONDUCTANCE MECHANOSENSITIVE CHANNEL"/>
    <property type="match status" value="1"/>
</dbReference>
<dbReference type="InterPro" id="IPR016846">
    <property type="entry name" value="cNMP-bd_ion_channel"/>
</dbReference>
<dbReference type="InterPro" id="IPR018490">
    <property type="entry name" value="cNMP-bd_dom_sf"/>
</dbReference>
<dbReference type="EMBL" id="CP000926">
    <property type="protein sequence ID" value="ABZ01190.1"/>
    <property type="molecule type" value="Genomic_DNA"/>
</dbReference>
<keyword evidence="4 5" id="KW-0472">Membrane</keyword>
<proteinExistence type="inferred from homology"/>
<dbReference type="InterPro" id="IPR006685">
    <property type="entry name" value="MscS_channel_2nd"/>
</dbReference>
<evidence type="ECO:0000259" key="6">
    <source>
        <dbReference type="PROSITE" id="PS50042"/>
    </source>
</evidence>
<dbReference type="Proteomes" id="UP000002157">
    <property type="component" value="Chromosome"/>
</dbReference>
<dbReference type="SUPFAM" id="SSF50182">
    <property type="entry name" value="Sm-like ribonucleoproteins"/>
    <property type="match status" value="1"/>
</dbReference>
<reference evidence="7 8" key="1">
    <citation type="submission" date="2008-01" db="EMBL/GenBank/DDBJ databases">
        <title>Complete sequence of Pseudomonas putida GB-1.</title>
        <authorList>
            <consortium name="US DOE Joint Genome Institute"/>
            <person name="Copeland A."/>
            <person name="Lucas S."/>
            <person name="Lapidus A."/>
            <person name="Barry K."/>
            <person name="Glavina del Rio T."/>
            <person name="Dalin E."/>
            <person name="Tice H."/>
            <person name="Pitluck S."/>
            <person name="Bruce D."/>
            <person name="Goodwin L."/>
            <person name="Chertkov O."/>
            <person name="Brettin T."/>
            <person name="Detter J.C."/>
            <person name="Han C."/>
            <person name="Kuske C.R."/>
            <person name="Schmutz J."/>
            <person name="Larimer F."/>
            <person name="Land M."/>
            <person name="Hauser L."/>
            <person name="Kyrpides N."/>
            <person name="Kim E."/>
            <person name="McCarthy J.K."/>
            <person name="Richardson P."/>
        </authorList>
    </citation>
    <scope>NUCLEOTIDE SEQUENCE [LARGE SCALE GENOMIC DNA]</scope>
    <source>
        <strain evidence="7 8">GB-1</strain>
    </source>
</reference>
<comment type="subunit">
    <text evidence="5">Homoheptamer.</text>
</comment>
<keyword evidence="5" id="KW-0406">Ion transport</keyword>
<evidence type="ECO:0000256" key="4">
    <source>
        <dbReference type="ARBA" id="ARBA00023136"/>
    </source>
</evidence>
<dbReference type="PIRSF" id="PIRSF026673">
    <property type="entry name" value="UCP026673_ion_chan"/>
    <property type="match status" value="1"/>
</dbReference>
<dbReference type="PROSITE" id="PS50042">
    <property type="entry name" value="CNMP_BINDING_3"/>
    <property type="match status" value="1"/>
</dbReference>
<feature type="domain" description="Cyclic nucleotide-binding" evidence="6">
    <location>
        <begin position="363"/>
        <end position="465"/>
    </location>
</feature>
<comment type="function">
    <text evidence="5">Mechanosensitive channel that participates in the regulation of osmotic pressure changes within the cell, opening in response to stretch forces in the membrane lipid bilayer, without the need for other proteins. Contributes to normal resistance to hypoosmotic shock. Forms an ion channel of 1.0 nanosiemens conductance with a slight preference for anions.</text>
</comment>
<keyword evidence="3 5" id="KW-1133">Transmembrane helix</keyword>
<evidence type="ECO:0000313" key="7">
    <source>
        <dbReference type="EMBL" id="ABZ01190.1"/>
    </source>
</evidence>
<evidence type="ECO:0000256" key="1">
    <source>
        <dbReference type="ARBA" id="ARBA00004370"/>
    </source>
</evidence>
<dbReference type="PANTHER" id="PTHR30221:SF1">
    <property type="entry name" value="SMALL-CONDUCTANCE MECHANOSENSITIVE CHANNEL"/>
    <property type="match status" value="1"/>
</dbReference>
<keyword evidence="2 5" id="KW-0812">Transmembrane</keyword>
<dbReference type="GO" id="GO:0005886">
    <property type="term" value="C:plasma membrane"/>
    <property type="evidence" value="ECO:0007669"/>
    <property type="project" value="UniProtKB-SubCell"/>
</dbReference>
<dbReference type="KEGG" id="ppg:PputGB1_5308"/>
<dbReference type="Pfam" id="PF00027">
    <property type="entry name" value="cNMP_binding"/>
    <property type="match status" value="1"/>
</dbReference>
<dbReference type="eggNOG" id="COG0668">
    <property type="taxonomic scope" value="Bacteria"/>
</dbReference>
<evidence type="ECO:0000256" key="3">
    <source>
        <dbReference type="ARBA" id="ARBA00022989"/>
    </source>
</evidence>
<evidence type="ECO:0000313" key="8">
    <source>
        <dbReference type="Proteomes" id="UP000002157"/>
    </source>
</evidence>
<keyword evidence="5" id="KW-0813">Transport</keyword>
<dbReference type="HOGENOM" id="CLU_032479_1_0_6"/>
<dbReference type="Gene3D" id="1.10.287.1260">
    <property type="match status" value="1"/>
</dbReference>
<dbReference type="InterPro" id="IPR045275">
    <property type="entry name" value="MscS_archaea/bacteria_type"/>
</dbReference>
<dbReference type="Pfam" id="PF00924">
    <property type="entry name" value="MS_channel_2nd"/>
    <property type="match status" value="1"/>
</dbReference>
<organism evidence="7 8">
    <name type="scientific">Pseudomonas putida (strain GB-1)</name>
    <dbReference type="NCBI Taxonomy" id="76869"/>
    <lineage>
        <taxon>Bacteria</taxon>
        <taxon>Pseudomonadati</taxon>
        <taxon>Pseudomonadota</taxon>
        <taxon>Gammaproteobacteria</taxon>
        <taxon>Pseudomonadales</taxon>
        <taxon>Pseudomonadaceae</taxon>
        <taxon>Pseudomonas</taxon>
    </lineage>
</organism>
<gene>
    <name evidence="7" type="ordered locus">PputGB1_5308</name>
</gene>